<evidence type="ECO:0000313" key="4">
    <source>
        <dbReference type="Proteomes" id="UP000006727"/>
    </source>
</evidence>
<keyword evidence="1" id="KW-0812">Transmembrane</keyword>
<reference evidence="3" key="3">
    <citation type="submission" date="2020-12" db="UniProtKB">
        <authorList>
            <consortium name="EnsemblPlants"/>
        </authorList>
    </citation>
    <scope>IDENTIFICATION</scope>
</reference>
<dbReference type="InParanoid" id="A0A2K1K6S8"/>
<keyword evidence="1" id="KW-1133">Transmembrane helix</keyword>
<sequence>MNHTFNDYTDRGCSSTVHTHTSYISVLIYLQHHLLISLFYFAFPPSTMSFYQIVFIHSIISVSLHITICFHDQIENITRIIQT</sequence>
<evidence type="ECO:0000313" key="2">
    <source>
        <dbReference type="EMBL" id="PNR49479.1"/>
    </source>
</evidence>
<dbReference type="AlphaFoldDB" id="A0A2K1K6S8"/>
<dbReference type="EnsemblPlants" id="Pp3c8_11200V3.1">
    <property type="protein sequence ID" value="PAC:32963683.CDS.1"/>
    <property type="gene ID" value="Pp3c8_11200"/>
</dbReference>
<protein>
    <submittedName>
        <fullName evidence="2 3">Uncharacterized protein</fullName>
    </submittedName>
</protein>
<reference evidence="2 4" key="1">
    <citation type="journal article" date="2008" name="Science">
        <title>The Physcomitrella genome reveals evolutionary insights into the conquest of land by plants.</title>
        <authorList>
            <person name="Rensing S."/>
            <person name="Lang D."/>
            <person name="Zimmer A."/>
            <person name="Terry A."/>
            <person name="Salamov A."/>
            <person name="Shapiro H."/>
            <person name="Nishiyama T."/>
            <person name="Perroud P.-F."/>
            <person name="Lindquist E."/>
            <person name="Kamisugi Y."/>
            <person name="Tanahashi T."/>
            <person name="Sakakibara K."/>
            <person name="Fujita T."/>
            <person name="Oishi K."/>
            <person name="Shin-I T."/>
            <person name="Kuroki Y."/>
            <person name="Toyoda A."/>
            <person name="Suzuki Y."/>
            <person name="Hashimoto A."/>
            <person name="Yamaguchi K."/>
            <person name="Sugano A."/>
            <person name="Kohara Y."/>
            <person name="Fujiyama A."/>
            <person name="Anterola A."/>
            <person name="Aoki S."/>
            <person name="Ashton N."/>
            <person name="Barbazuk W.B."/>
            <person name="Barker E."/>
            <person name="Bennetzen J."/>
            <person name="Bezanilla M."/>
            <person name="Blankenship R."/>
            <person name="Cho S.H."/>
            <person name="Dutcher S."/>
            <person name="Estelle M."/>
            <person name="Fawcett J.A."/>
            <person name="Gundlach H."/>
            <person name="Hanada K."/>
            <person name="Heyl A."/>
            <person name="Hicks K.A."/>
            <person name="Hugh J."/>
            <person name="Lohr M."/>
            <person name="Mayer K."/>
            <person name="Melkozernov A."/>
            <person name="Murata T."/>
            <person name="Nelson D."/>
            <person name="Pils B."/>
            <person name="Prigge M."/>
            <person name="Reiss B."/>
            <person name="Renner T."/>
            <person name="Rombauts S."/>
            <person name="Rushton P."/>
            <person name="Sanderfoot A."/>
            <person name="Schween G."/>
            <person name="Shiu S.-H."/>
            <person name="Stueber K."/>
            <person name="Theodoulou F.L."/>
            <person name="Tu H."/>
            <person name="Van de Peer Y."/>
            <person name="Verrier P.J."/>
            <person name="Waters E."/>
            <person name="Wood A."/>
            <person name="Yang L."/>
            <person name="Cove D."/>
            <person name="Cuming A."/>
            <person name="Hasebe M."/>
            <person name="Lucas S."/>
            <person name="Mishler D.B."/>
            <person name="Reski R."/>
            <person name="Grigoriev I."/>
            <person name="Quatrano R.S."/>
            <person name="Boore J.L."/>
        </authorList>
    </citation>
    <scope>NUCLEOTIDE SEQUENCE [LARGE SCALE GENOMIC DNA]</scope>
    <source>
        <strain evidence="3 4">cv. Gransden 2004</strain>
    </source>
</reference>
<dbReference type="Gramene" id="Pp3c8_11200V3.1">
    <property type="protein sequence ID" value="PAC:32963683.CDS.1"/>
    <property type="gene ID" value="Pp3c8_11200"/>
</dbReference>
<proteinExistence type="predicted"/>
<feature type="transmembrane region" description="Helical" evidence="1">
    <location>
        <begin position="21"/>
        <end position="43"/>
    </location>
</feature>
<dbReference type="EMBL" id="ABEU02000008">
    <property type="protein sequence ID" value="PNR49479.1"/>
    <property type="molecule type" value="Genomic_DNA"/>
</dbReference>
<gene>
    <name evidence="2" type="ORF">PHYPA_011375</name>
</gene>
<reference evidence="2 4" key="2">
    <citation type="journal article" date="2018" name="Plant J.">
        <title>The Physcomitrella patens chromosome-scale assembly reveals moss genome structure and evolution.</title>
        <authorList>
            <person name="Lang D."/>
            <person name="Ullrich K.K."/>
            <person name="Murat F."/>
            <person name="Fuchs J."/>
            <person name="Jenkins J."/>
            <person name="Haas F.B."/>
            <person name="Piednoel M."/>
            <person name="Gundlach H."/>
            <person name="Van Bel M."/>
            <person name="Meyberg R."/>
            <person name="Vives C."/>
            <person name="Morata J."/>
            <person name="Symeonidi A."/>
            <person name="Hiss M."/>
            <person name="Muchero W."/>
            <person name="Kamisugi Y."/>
            <person name="Saleh O."/>
            <person name="Blanc G."/>
            <person name="Decker E.L."/>
            <person name="van Gessel N."/>
            <person name="Grimwood J."/>
            <person name="Hayes R.D."/>
            <person name="Graham S.W."/>
            <person name="Gunter L.E."/>
            <person name="McDaniel S.F."/>
            <person name="Hoernstein S.N.W."/>
            <person name="Larsson A."/>
            <person name="Li F.W."/>
            <person name="Perroud P.F."/>
            <person name="Phillips J."/>
            <person name="Ranjan P."/>
            <person name="Rokshar D.S."/>
            <person name="Rothfels C.J."/>
            <person name="Schneider L."/>
            <person name="Shu S."/>
            <person name="Stevenson D.W."/>
            <person name="Thummler F."/>
            <person name="Tillich M."/>
            <person name="Villarreal Aguilar J.C."/>
            <person name="Widiez T."/>
            <person name="Wong G.K."/>
            <person name="Wymore A."/>
            <person name="Zhang Y."/>
            <person name="Zimmer A.D."/>
            <person name="Quatrano R.S."/>
            <person name="Mayer K.F.X."/>
            <person name="Goodstein D."/>
            <person name="Casacuberta J.M."/>
            <person name="Vandepoele K."/>
            <person name="Reski R."/>
            <person name="Cuming A.C."/>
            <person name="Tuskan G.A."/>
            <person name="Maumus F."/>
            <person name="Salse J."/>
            <person name="Schmutz J."/>
            <person name="Rensing S.A."/>
        </authorList>
    </citation>
    <scope>NUCLEOTIDE SEQUENCE [LARGE SCALE GENOMIC DNA]</scope>
    <source>
        <strain evidence="3 4">cv. Gransden 2004</strain>
    </source>
</reference>
<dbReference type="Proteomes" id="UP000006727">
    <property type="component" value="Chromosome 8"/>
</dbReference>
<feature type="transmembrane region" description="Helical" evidence="1">
    <location>
        <begin position="49"/>
        <end position="70"/>
    </location>
</feature>
<organism evidence="2">
    <name type="scientific">Physcomitrium patens</name>
    <name type="common">Spreading-leaved earth moss</name>
    <name type="synonym">Physcomitrella patens</name>
    <dbReference type="NCBI Taxonomy" id="3218"/>
    <lineage>
        <taxon>Eukaryota</taxon>
        <taxon>Viridiplantae</taxon>
        <taxon>Streptophyta</taxon>
        <taxon>Embryophyta</taxon>
        <taxon>Bryophyta</taxon>
        <taxon>Bryophytina</taxon>
        <taxon>Bryopsida</taxon>
        <taxon>Funariidae</taxon>
        <taxon>Funariales</taxon>
        <taxon>Funariaceae</taxon>
        <taxon>Physcomitrium</taxon>
    </lineage>
</organism>
<keyword evidence="1" id="KW-0472">Membrane</keyword>
<evidence type="ECO:0000256" key="1">
    <source>
        <dbReference type="SAM" id="Phobius"/>
    </source>
</evidence>
<evidence type="ECO:0000313" key="3">
    <source>
        <dbReference type="EnsemblPlants" id="PAC:32963683.CDS.1"/>
    </source>
</evidence>
<keyword evidence="4" id="KW-1185">Reference proteome</keyword>
<accession>A0A2K1K6S8</accession>
<name>A0A2K1K6S8_PHYPA</name>